<evidence type="ECO:0000256" key="9">
    <source>
        <dbReference type="ARBA" id="ARBA00023204"/>
    </source>
</evidence>
<keyword evidence="3" id="KW-0515">Mutator protein</keyword>
<dbReference type="InterPro" id="IPR000086">
    <property type="entry name" value="NUDIX_hydrolase_dom"/>
</dbReference>
<dbReference type="SUPFAM" id="SSF55811">
    <property type="entry name" value="Nudix"/>
    <property type="match status" value="1"/>
</dbReference>
<comment type="cofactor">
    <cofactor evidence="1">
        <name>Mg(2+)</name>
        <dbReference type="ChEBI" id="CHEBI:18420"/>
    </cofactor>
</comment>
<keyword evidence="6" id="KW-0227">DNA damage</keyword>
<evidence type="ECO:0000256" key="5">
    <source>
        <dbReference type="ARBA" id="ARBA00022723"/>
    </source>
</evidence>
<organism evidence="12 13">
    <name type="scientific">Aerococcus urinaehominis</name>
    <dbReference type="NCBI Taxonomy" id="128944"/>
    <lineage>
        <taxon>Bacteria</taxon>
        <taxon>Bacillati</taxon>
        <taxon>Bacillota</taxon>
        <taxon>Bacilli</taxon>
        <taxon>Lactobacillales</taxon>
        <taxon>Aerococcaceae</taxon>
        <taxon>Aerococcus</taxon>
    </lineage>
</organism>
<evidence type="ECO:0000256" key="7">
    <source>
        <dbReference type="ARBA" id="ARBA00022801"/>
    </source>
</evidence>
<proteinExistence type="inferred from homology"/>
<dbReference type="GO" id="GO:0006281">
    <property type="term" value="P:DNA repair"/>
    <property type="evidence" value="ECO:0007669"/>
    <property type="project" value="UniProtKB-KW"/>
</dbReference>
<dbReference type="Gene3D" id="3.90.79.10">
    <property type="entry name" value="Nucleoside Triphosphate Pyrophosphohydrolase"/>
    <property type="match status" value="1"/>
</dbReference>
<reference evidence="13" key="2">
    <citation type="submission" date="2016-01" db="EMBL/GenBank/DDBJ databases">
        <title>Six Aerococcus type strain genome sequencing and assembly using PacBio and Illumina Hiseq.</title>
        <authorList>
            <person name="Carkaci D."/>
            <person name="Dargis R."/>
            <person name="Nielsen X.C."/>
            <person name="Skovgaard O."/>
            <person name="Fuursted K."/>
            <person name="Christensen J.J."/>
        </authorList>
    </citation>
    <scope>NUCLEOTIDE SEQUENCE [LARGE SCALE GENOMIC DNA]</scope>
    <source>
        <strain evidence="13">CCUG42038B</strain>
    </source>
</reference>
<name>A0A0X8FME2_9LACT</name>
<evidence type="ECO:0000256" key="1">
    <source>
        <dbReference type="ARBA" id="ARBA00001946"/>
    </source>
</evidence>
<evidence type="ECO:0000256" key="11">
    <source>
        <dbReference type="ARBA" id="ARBA00038905"/>
    </source>
</evidence>
<dbReference type="EC" id="3.6.1.55" evidence="11"/>
<evidence type="ECO:0000256" key="2">
    <source>
        <dbReference type="ARBA" id="ARBA00005582"/>
    </source>
</evidence>
<reference evidence="12 13" key="1">
    <citation type="journal article" date="2016" name="Genome Announc.">
        <title>Complete Genome Sequences of Aerococcus christensenii CCUG 28831T, Aerococcus sanguinicola CCUG 43001T, Aerococcus urinae CCUG 36881T, Aerococcus urinaeequi CCUG 28094T, Aerococcus urinaehominis CCUG 42038 BT, and Aerococcus viridans CCUG 4311T.</title>
        <authorList>
            <person name="Carkaci D."/>
            <person name="Dargis R."/>
            <person name="Nielsen X.C."/>
            <person name="Skovgaard O."/>
            <person name="Fuursted K."/>
            <person name="Christensen J.J."/>
        </authorList>
    </citation>
    <scope>NUCLEOTIDE SEQUENCE [LARGE SCALE GENOMIC DNA]</scope>
    <source>
        <strain evidence="12 13">CCUG42038B</strain>
    </source>
</reference>
<dbReference type="InterPro" id="IPR047127">
    <property type="entry name" value="MutT-like"/>
</dbReference>
<dbReference type="InterPro" id="IPR015797">
    <property type="entry name" value="NUDIX_hydrolase-like_dom_sf"/>
</dbReference>
<dbReference type="PROSITE" id="PS51462">
    <property type="entry name" value="NUDIX"/>
    <property type="match status" value="1"/>
</dbReference>
<dbReference type="CDD" id="cd03425">
    <property type="entry name" value="NUDIX_MutT_NudA_like"/>
    <property type="match status" value="1"/>
</dbReference>
<evidence type="ECO:0000256" key="6">
    <source>
        <dbReference type="ARBA" id="ARBA00022763"/>
    </source>
</evidence>
<sequence>MKVINVVGAIMIRDGKILCAQRGPNKSLAYKWEFPGGKIEAGESPQAALERELREELLIDCQVEAEIFDQVSYQYDFGQVNLTTILCYLDDQEPQITEHIQFKWLAPGDLLSLDWPPANMPTIEKLSHQTF</sequence>
<dbReference type="GO" id="GO:0035539">
    <property type="term" value="F:8-oxo-7,8-dihydrodeoxyguanosine triphosphate pyrophosphatase activity"/>
    <property type="evidence" value="ECO:0007669"/>
    <property type="project" value="UniProtKB-EC"/>
</dbReference>
<dbReference type="GO" id="GO:0008413">
    <property type="term" value="F:8-oxo-7,8-dihydroguanosine triphosphate pyrophosphatase activity"/>
    <property type="evidence" value="ECO:0007669"/>
    <property type="project" value="TreeGrafter"/>
</dbReference>
<dbReference type="PRINTS" id="PR00502">
    <property type="entry name" value="NUDIXFAMILY"/>
</dbReference>
<keyword evidence="7" id="KW-0378">Hydrolase</keyword>
<dbReference type="GO" id="GO:0044715">
    <property type="term" value="F:8-oxo-dGDP phosphatase activity"/>
    <property type="evidence" value="ECO:0007669"/>
    <property type="project" value="TreeGrafter"/>
</dbReference>
<gene>
    <name evidence="12" type="ORF">AWM75_08490</name>
</gene>
<comment type="catalytic activity">
    <reaction evidence="10">
        <text>8-oxo-dGTP + H2O = 8-oxo-dGMP + diphosphate + H(+)</text>
        <dbReference type="Rhea" id="RHEA:31575"/>
        <dbReference type="ChEBI" id="CHEBI:15377"/>
        <dbReference type="ChEBI" id="CHEBI:15378"/>
        <dbReference type="ChEBI" id="CHEBI:33019"/>
        <dbReference type="ChEBI" id="CHEBI:63224"/>
        <dbReference type="ChEBI" id="CHEBI:77896"/>
        <dbReference type="EC" id="3.6.1.55"/>
    </reaction>
</comment>
<dbReference type="Proteomes" id="UP000062260">
    <property type="component" value="Chromosome"/>
</dbReference>
<dbReference type="PANTHER" id="PTHR47707">
    <property type="entry name" value="8-OXO-DGTP DIPHOSPHATASE"/>
    <property type="match status" value="1"/>
</dbReference>
<dbReference type="PANTHER" id="PTHR47707:SF1">
    <property type="entry name" value="NUDIX HYDROLASE FAMILY PROTEIN"/>
    <property type="match status" value="1"/>
</dbReference>
<keyword evidence="13" id="KW-1185">Reference proteome</keyword>
<keyword evidence="4" id="KW-0235">DNA replication</keyword>
<accession>A0A0X8FME2</accession>
<evidence type="ECO:0000256" key="8">
    <source>
        <dbReference type="ARBA" id="ARBA00022842"/>
    </source>
</evidence>
<dbReference type="OrthoDB" id="9810648at2"/>
<keyword evidence="8" id="KW-0460">Magnesium</keyword>
<comment type="similarity">
    <text evidence="2">Belongs to the Nudix hydrolase family.</text>
</comment>
<evidence type="ECO:0000313" key="12">
    <source>
        <dbReference type="EMBL" id="AMC00007.1"/>
    </source>
</evidence>
<dbReference type="EMBL" id="CP014163">
    <property type="protein sequence ID" value="AMC00007.1"/>
    <property type="molecule type" value="Genomic_DNA"/>
</dbReference>
<dbReference type="GO" id="GO:0044716">
    <property type="term" value="F:8-oxo-GDP phosphatase activity"/>
    <property type="evidence" value="ECO:0007669"/>
    <property type="project" value="TreeGrafter"/>
</dbReference>
<keyword evidence="5" id="KW-0479">Metal-binding</keyword>
<dbReference type="RefSeq" id="WP_067980806.1">
    <property type="nucleotide sequence ID" value="NZ_CP014163.1"/>
</dbReference>
<dbReference type="InterPro" id="IPR020476">
    <property type="entry name" value="Nudix_hydrolase"/>
</dbReference>
<evidence type="ECO:0000313" key="13">
    <source>
        <dbReference type="Proteomes" id="UP000062260"/>
    </source>
</evidence>
<protein>
    <recommendedName>
        <fullName evidence="11">8-oxo-dGTP diphosphatase</fullName>
        <ecNumber evidence="11">3.6.1.55</ecNumber>
    </recommendedName>
</protein>
<dbReference type="Pfam" id="PF00293">
    <property type="entry name" value="NUDIX"/>
    <property type="match status" value="1"/>
</dbReference>
<keyword evidence="9" id="KW-0234">DNA repair</keyword>
<dbReference type="GO" id="GO:0006260">
    <property type="term" value="P:DNA replication"/>
    <property type="evidence" value="ECO:0007669"/>
    <property type="project" value="UniProtKB-KW"/>
</dbReference>
<evidence type="ECO:0000256" key="4">
    <source>
        <dbReference type="ARBA" id="ARBA00022705"/>
    </source>
</evidence>
<evidence type="ECO:0000256" key="3">
    <source>
        <dbReference type="ARBA" id="ARBA00022457"/>
    </source>
</evidence>
<evidence type="ECO:0000256" key="10">
    <source>
        <dbReference type="ARBA" id="ARBA00035861"/>
    </source>
</evidence>
<dbReference type="KEGG" id="auh:AWM75_08490"/>
<dbReference type="STRING" id="128944.AWM75_08490"/>
<dbReference type="AlphaFoldDB" id="A0A0X8FME2"/>
<dbReference type="GO" id="GO:0046872">
    <property type="term" value="F:metal ion binding"/>
    <property type="evidence" value="ECO:0007669"/>
    <property type="project" value="UniProtKB-KW"/>
</dbReference>